<evidence type="ECO:0008006" key="4">
    <source>
        <dbReference type="Google" id="ProtNLM"/>
    </source>
</evidence>
<feature type="region of interest" description="Disordered" evidence="1">
    <location>
        <begin position="1"/>
        <end position="21"/>
    </location>
</feature>
<dbReference type="EMBL" id="JAVAIL010000001">
    <property type="protein sequence ID" value="MDP4538626.1"/>
    <property type="molecule type" value="Genomic_DNA"/>
</dbReference>
<evidence type="ECO:0000256" key="1">
    <source>
        <dbReference type="SAM" id="MobiDB-lite"/>
    </source>
</evidence>
<organism evidence="2 3">
    <name type="scientific">Qipengyuania benthica</name>
    <dbReference type="NCBI Taxonomy" id="3067651"/>
    <lineage>
        <taxon>Bacteria</taxon>
        <taxon>Pseudomonadati</taxon>
        <taxon>Pseudomonadota</taxon>
        <taxon>Alphaproteobacteria</taxon>
        <taxon>Sphingomonadales</taxon>
        <taxon>Erythrobacteraceae</taxon>
        <taxon>Qipengyuania</taxon>
    </lineage>
</organism>
<gene>
    <name evidence="2" type="ORF">Q9K01_03175</name>
</gene>
<dbReference type="RefSeq" id="WP_305928752.1">
    <property type="nucleotide sequence ID" value="NZ_JAVAIL010000001.1"/>
</dbReference>
<evidence type="ECO:0000313" key="2">
    <source>
        <dbReference type="EMBL" id="MDP4538626.1"/>
    </source>
</evidence>
<accession>A0ABT9H5M5</accession>
<evidence type="ECO:0000313" key="3">
    <source>
        <dbReference type="Proteomes" id="UP001235664"/>
    </source>
</evidence>
<name>A0ABT9H5M5_9SPHN</name>
<protein>
    <recommendedName>
        <fullName evidence="4">Transposase</fullName>
    </recommendedName>
</protein>
<comment type="caution">
    <text evidence="2">The sequence shown here is derived from an EMBL/GenBank/DDBJ whole genome shotgun (WGS) entry which is preliminary data.</text>
</comment>
<sequence>MSSECRRYAPSPAEGDKKAHWPNVAQDDWCGEFVAADVRRQVA</sequence>
<keyword evidence="3" id="KW-1185">Reference proteome</keyword>
<reference evidence="2 3" key="1">
    <citation type="submission" date="2023-08" db="EMBL/GenBank/DDBJ databases">
        <title>genomic of DY56.</title>
        <authorList>
            <person name="Wang Y."/>
        </authorList>
    </citation>
    <scope>NUCLEOTIDE SEQUENCE [LARGE SCALE GENOMIC DNA]</scope>
    <source>
        <strain evidence="2 3">DY56-A-20</strain>
    </source>
</reference>
<dbReference type="Proteomes" id="UP001235664">
    <property type="component" value="Unassembled WGS sequence"/>
</dbReference>
<proteinExistence type="predicted"/>